<name>A0A7J6C814_9TELE</name>
<feature type="region of interest" description="Disordered" evidence="1">
    <location>
        <begin position="102"/>
        <end position="148"/>
    </location>
</feature>
<dbReference type="Proteomes" id="UP000579812">
    <property type="component" value="Unassembled WGS sequence"/>
</dbReference>
<evidence type="ECO:0000256" key="1">
    <source>
        <dbReference type="SAM" id="MobiDB-lite"/>
    </source>
</evidence>
<feature type="compositionally biased region" description="Polar residues" evidence="1">
    <location>
        <begin position="133"/>
        <end position="142"/>
    </location>
</feature>
<dbReference type="AlphaFoldDB" id="A0A7J6C814"/>
<keyword evidence="3" id="KW-1185">Reference proteome</keyword>
<gene>
    <name evidence="2" type="ORF">G5714_016064</name>
</gene>
<proteinExistence type="predicted"/>
<protein>
    <submittedName>
        <fullName evidence="2">Uncharacterized protein</fullName>
    </submittedName>
</protein>
<comment type="caution">
    <text evidence="2">The sequence shown here is derived from an EMBL/GenBank/DDBJ whole genome shotgun (WGS) entry which is preliminary data.</text>
</comment>
<evidence type="ECO:0000313" key="2">
    <source>
        <dbReference type="EMBL" id="KAF4103181.1"/>
    </source>
</evidence>
<accession>A0A7J6C814</accession>
<reference evidence="2 3" key="1">
    <citation type="submission" date="2020-04" db="EMBL/GenBank/DDBJ databases">
        <title>Chromosome-level genome assembly of a cyprinid fish Onychostoma macrolepis by integration of Nanopore Sequencing, Bionano and Hi-C technology.</title>
        <authorList>
            <person name="Wang D."/>
        </authorList>
    </citation>
    <scope>NUCLEOTIDE SEQUENCE [LARGE SCALE GENOMIC DNA]</scope>
    <source>
        <strain evidence="2">SWU-2019</strain>
        <tissue evidence="2">Muscle</tissue>
    </source>
</reference>
<organism evidence="2 3">
    <name type="scientific">Onychostoma macrolepis</name>
    <dbReference type="NCBI Taxonomy" id="369639"/>
    <lineage>
        <taxon>Eukaryota</taxon>
        <taxon>Metazoa</taxon>
        <taxon>Chordata</taxon>
        <taxon>Craniata</taxon>
        <taxon>Vertebrata</taxon>
        <taxon>Euteleostomi</taxon>
        <taxon>Actinopterygii</taxon>
        <taxon>Neopterygii</taxon>
        <taxon>Teleostei</taxon>
        <taxon>Ostariophysi</taxon>
        <taxon>Cypriniformes</taxon>
        <taxon>Cyprinidae</taxon>
        <taxon>Acrossocheilinae</taxon>
        <taxon>Onychostoma</taxon>
    </lineage>
</organism>
<sequence>MGLKIPDTTIKPFQDIYCYWPPNNVQSLLKKRTLPDKIKWNRLQVHRVFKSSVDYMTAHKLMRKAQITSCPELSDSSITEKRLTRLKRPPLRLLESDSDITDIEDSNINTRPPAKIPTLPSPPRTMEPRRNSSETPEPSQTCGGLDSLPRAGFCEMPGGYRSAVHMDSTQSMMTQHLAPRMQEWSHEHNSNVDQHQHKSAWTASGNGSWTDTQRQNYDFNSNGQNCTSNNRAIMKSQPGSTSMDAESQIAETLKHAPGLVRRKANSRVGLISW</sequence>
<evidence type="ECO:0000313" key="3">
    <source>
        <dbReference type="Proteomes" id="UP000579812"/>
    </source>
</evidence>
<dbReference type="EMBL" id="JAAMOB010000016">
    <property type="protein sequence ID" value="KAF4103181.1"/>
    <property type="molecule type" value="Genomic_DNA"/>
</dbReference>